<dbReference type="HOGENOM" id="CLU_1939438_0_0_1"/>
<reference evidence="1 2" key="1">
    <citation type="submission" date="2014-04" db="EMBL/GenBank/DDBJ databases">
        <authorList>
            <consortium name="DOE Joint Genome Institute"/>
            <person name="Kuo A."/>
            <person name="Zuccaro A."/>
            <person name="Kohler A."/>
            <person name="Nagy L.G."/>
            <person name="Floudas D."/>
            <person name="Copeland A."/>
            <person name="Barry K.W."/>
            <person name="Cichocki N."/>
            <person name="Veneault-Fourrey C."/>
            <person name="LaButti K."/>
            <person name="Lindquist E.A."/>
            <person name="Lipzen A."/>
            <person name="Lundell T."/>
            <person name="Morin E."/>
            <person name="Murat C."/>
            <person name="Sun H."/>
            <person name="Tunlid A."/>
            <person name="Henrissat B."/>
            <person name="Grigoriev I.V."/>
            <person name="Hibbett D.S."/>
            <person name="Martin F."/>
            <person name="Nordberg H.P."/>
            <person name="Cantor M.N."/>
            <person name="Hua S.X."/>
        </authorList>
    </citation>
    <scope>NUCLEOTIDE SEQUENCE [LARGE SCALE GENOMIC DNA]</scope>
    <source>
        <strain evidence="1 2">MAFF 305830</strain>
    </source>
</reference>
<dbReference type="EMBL" id="KN824328">
    <property type="protein sequence ID" value="KIM24076.1"/>
    <property type="molecule type" value="Genomic_DNA"/>
</dbReference>
<name>A0A0C3AXX7_SERVB</name>
<organism evidence="1 2">
    <name type="scientific">Serendipita vermifera MAFF 305830</name>
    <dbReference type="NCBI Taxonomy" id="933852"/>
    <lineage>
        <taxon>Eukaryota</taxon>
        <taxon>Fungi</taxon>
        <taxon>Dikarya</taxon>
        <taxon>Basidiomycota</taxon>
        <taxon>Agaricomycotina</taxon>
        <taxon>Agaricomycetes</taxon>
        <taxon>Sebacinales</taxon>
        <taxon>Serendipitaceae</taxon>
        <taxon>Serendipita</taxon>
    </lineage>
</organism>
<protein>
    <submittedName>
        <fullName evidence="1">Uncharacterized protein</fullName>
    </submittedName>
</protein>
<accession>A0A0C3AXX7</accession>
<evidence type="ECO:0000313" key="2">
    <source>
        <dbReference type="Proteomes" id="UP000054097"/>
    </source>
</evidence>
<sequence length="130" mass="14552">MLQKSKSALEQPKEMEISIHTLERDMDLIQLAKSVQAHLLTRRLSLSRIKATAVLASHIHELKHLFSTLASGRSLPIQDQVLEAAVSLAIFLKARSKEGQNQLKELRSFDLLAQKLNLDGDRPVTPSYGE</sequence>
<dbReference type="AlphaFoldDB" id="A0A0C3AXX7"/>
<gene>
    <name evidence="1" type="ORF">M408DRAFT_27362</name>
</gene>
<proteinExistence type="predicted"/>
<reference evidence="2" key="2">
    <citation type="submission" date="2015-01" db="EMBL/GenBank/DDBJ databases">
        <title>Evolutionary Origins and Diversification of the Mycorrhizal Mutualists.</title>
        <authorList>
            <consortium name="DOE Joint Genome Institute"/>
            <consortium name="Mycorrhizal Genomics Consortium"/>
            <person name="Kohler A."/>
            <person name="Kuo A."/>
            <person name="Nagy L.G."/>
            <person name="Floudas D."/>
            <person name="Copeland A."/>
            <person name="Barry K.W."/>
            <person name="Cichocki N."/>
            <person name="Veneault-Fourrey C."/>
            <person name="LaButti K."/>
            <person name="Lindquist E.A."/>
            <person name="Lipzen A."/>
            <person name="Lundell T."/>
            <person name="Morin E."/>
            <person name="Murat C."/>
            <person name="Riley R."/>
            <person name="Ohm R."/>
            <person name="Sun H."/>
            <person name="Tunlid A."/>
            <person name="Henrissat B."/>
            <person name="Grigoriev I.V."/>
            <person name="Hibbett D.S."/>
            <person name="Martin F."/>
        </authorList>
    </citation>
    <scope>NUCLEOTIDE SEQUENCE [LARGE SCALE GENOMIC DNA]</scope>
    <source>
        <strain evidence="2">MAFF 305830</strain>
    </source>
</reference>
<dbReference type="Proteomes" id="UP000054097">
    <property type="component" value="Unassembled WGS sequence"/>
</dbReference>
<keyword evidence="2" id="KW-1185">Reference proteome</keyword>
<evidence type="ECO:0000313" key="1">
    <source>
        <dbReference type="EMBL" id="KIM24076.1"/>
    </source>
</evidence>